<evidence type="ECO:0000256" key="2">
    <source>
        <dbReference type="SAM" id="Phobius"/>
    </source>
</evidence>
<comment type="similarity">
    <text evidence="1">Belongs to the peptidase A24 family.</text>
</comment>
<keyword evidence="2" id="KW-0472">Membrane</keyword>
<keyword evidence="5" id="KW-1185">Reference proteome</keyword>
<dbReference type="OrthoDB" id="2087435at2"/>
<organism evidence="4 5">
    <name type="scientific">Microbacterium paludicola</name>
    <dbReference type="NCBI Taxonomy" id="300019"/>
    <lineage>
        <taxon>Bacteria</taxon>
        <taxon>Bacillati</taxon>
        <taxon>Actinomycetota</taxon>
        <taxon>Actinomycetes</taxon>
        <taxon>Micrococcales</taxon>
        <taxon>Microbacteriaceae</taxon>
        <taxon>Microbacterium</taxon>
    </lineage>
</organism>
<dbReference type="AlphaFoldDB" id="A0A4Y9FXK1"/>
<reference evidence="4 5" key="1">
    <citation type="submission" date="2019-03" db="EMBL/GenBank/DDBJ databases">
        <title>Diversity of the mouse oral microbiome.</title>
        <authorList>
            <person name="Joseph S."/>
            <person name="Aduse-Opoku J."/>
            <person name="Curtis M."/>
            <person name="Wade W."/>
            <person name="Hashim A."/>
        </authorList>
    </citation>
    <scope>NUCLEOTIDE SEQUENCE [LARGE SCALE GENOMIC DNA]</scope>
    <source>
        <strain evidence="4 5">P1012</strain>
    </source>
</reference>
<dbReference type="Gene3D" id="1.20.120.1220">
    <property type="match status" value="1"/>
</dbReference>
<evidence type="ECO:0000259" key="3">
    <source>
        <dbReference type="Pfam" id="PF01478"/>
    </source>
</evidence>
<feature type="domain" description="Prepilin type IV endopeptidase peptidase" evidence="3">
    <location>
        <begin position="16"/>
        <end position="123"/>
    </location>
</feature>
<keyword evidence="2" id="KW-1133">Transmembrane helix</keyword>
<feature type="transmembrane region" description="Helical" evidence="2">
    <location>
        <begin position="61"/>
        <end position="78"/>
    </location>
</feature>
<sequence>MSGSDAVLAVAHAGVFAVSLILIRIDIRDHRLPDAIVLPASLGLAALLALAAVTAGDAEPLGRAAAGGLGLFAFYFALRGLFPSGLGGGDVKLAALLGQLLGLHGWTDLAAGAAAAFVLGGIHATVMLATGRASRDTHIAFGPWMIVGAWAGLLA</sequence>
<accession>A0A4Y9FXK1</accession>
<evidence type="ECO:0000313" key="5">
    <source>
        <dbReference type="Proteomes" id="UP000298358"/>
    </source>
</evidence>
<dbReference type="EMBL" id="SPQB01000003">
    <property type="protein sequence ID" value="TFU34138.1"/>
    <property type="molecule type" value="Genomic_DNA"/>
</dbReference>
<evidence type="ECO:0000313" key="4">
    <source>
        <dbReference type="EMBL" id="TFU34138.1"/>
    </source>
</evidence>
<dbReference type="PANTHER" id="PTHR30487">
    <property type="entry name" value="TYPE 4 PREPILIN-LIKE PROTEINS LEADER PEPTIDE-PROCESSING ENZYME"/>
    <property type="match status" value="1"/>
</dbReference>
<dbReference type="GO" id="GO:0006465">
    <property type="term" value="P:signal peptide processing"/>
    <property type="evidence" value="ECO:0007669"/>
    <property type="project" value="TreeGrafter"/>
</dbReference>
<feature type="transmembrane region" description="Helical" evidence="2">
    <location>
        <begin position="6"/>
        <end position="23"/>
    </location>
</feature>
<dbReference type="InterPro" id="IPR000045">
    <property type="entry name" value="Prepilin_IV_endopep_pep"/>
</dbReference>
<dbReference type="GO" id="GO:0005886">
    <property type="term" value="C:plasma membrane"/>
    <property type="evidence" value="ECO:0007669"/>
    <property type="project" value="TreeGrafter"/>
</dbReference>
<dbReference type="InterPro" id="IPR050882">
    <property type="entry name" value="Prepilin_peptidase/N-MTase"/>
</dbReference>
<dbReference type="Pfam" id="PF01478">
    <property type="entry name" value="Peptidase_A24"/>
    <property type="match status" value="1"/>
</dbReference>
<feature type="transmembrane region" description="Helical" evidence="2">
    <location>
        <begin position="35"/>
        <end position="55"/>
    </location>
</feature>
<evidence type="ECO:0000256" key="1">
    <source>
        <dbReference type="ARBA" id="ARBA00005801"/>
    </source>
</evidence>
<protein>
    <submittedName>
        <fullName evidence="4">Prepilin peptidase</fullName>
    </submittedName>
</protein>
<dbReference type="RefSeq" id="WP_135112816.1">
    <property type="nucleotide sequence ID" value="NZ_JADGLL010000003.1"/>
</dbReference>
<dbReference type="GO" id="GO:0004190">
    <property type="term" value="F:aspartic-type endopeptidase activity"/>
    <property type="evidence" value="ECO:0007669"/>
    <property type="project" value="InterPro"/>
</dbReference>
<comment type="caution">
    <text evidence="4">The sequence shown here is derived from an EMBL/GenBank/DDBJ whole genome shotgun (WGS) entry which is preliminary data.</text>
</comment>
<feature type="transmembrane region" description="Helical" evidence="2">
    <location>
        <begin position="109"/>
        <end position="129"/>
    </location>
</feature>
<dbReference type="PANTHER" id="PTHR30487:SF0">
    <property type="entry name" value="PREPILIN LEADER PEPTIDASE_N-METHYLTRANSFERASE-RELATED"/>
    <property type="match status" value="1"/>
</dbReference>
<name>A0A4Y9FXK1_9MICO</name>
<proteinExistence type="inferred from homology"/>
<keyword evidence="2" id="KW-0812">Transmembrane</keyword>
<dbReference type="Proteomes" id="UP000298358">
    <property type="component" value="Unassembled WGS sequence"/>
</dbReference>
<gene>
    <name evidence="4" type="ORF">E4U02_02440</name>
</gene>